<sequence length="613" mass="66722">MIIYENPSFRSESPEFFRVIRFDSFDQHSESESDFEFQNYDINLSSQALTQICRPQPFLIPSFYLLNLTINSPVSTMCECGALTQCRHHLPTHLTPLLKKKNPKTANEVDQAGWLVPVVEEARSLLALSIPMILSGLLLYLRSMISMLFLGRLGRLPLAGGSLALGFANITGYSVLSGLAMGMEPICAQAVGAGHRNVLTRALQRTIVLLLIASLPISALWISMRQLLLACGQDPDIATAAQSYILFSLPDLLLQSFLHPIRIYLRTQSITLPLSYAAFFALIFHFPINYLLVSILGLGIEGVAIASVLVNFNLLLFLSLYTFFSGVSKRTGDFDADNASSNETIVEWKSLLNLAIPSCISVCLEWWWYEIMIMLCGLLADPKSTVASMGILIQTTSLIYIFPSSLSYSVSTRVGNELGAGQPDRASRAARVGIACGAALGVIALCFTIIVKDIWARQFTSDASILHLTASVLPILGIAELGNCPQTTGCGILRGSARPRAAANINLGAFYGVGMPVAVGLAFWAGKGLTGMWLGMLAAQMACVMFMLVSVKRTDWTLQTQRAQRLTGKGGGGSDDVGKDNKICVVIEKDDKVGFKIMDAEDGEETGWMWLSL</sequence>
<keyword evidence="4 6" id="KW-1133">Transmembrane helix</keyword>
<dbReference type="NCBIfam" id="TIGR00797">
    <property type="entry name" value="matE"/>
    <property type="match status" value="1"/>
</dbReference>
<evidence type="ECO:0000256" key="6">
    <source>
        <dbReference type="RuleBase" id="RU004914"/>
    </source>
</evidence>
<feature type="transmembrane region" description="Helical" evidence="6">
    <location>
        <begin position="304"/>
        <end position="324"/>
    </location>
</feature>
<feature type="transmembrane region" description="Helical" evidence="6">
    <location>
        <begin position="429"/>
        <end position="451"/>
    </location>
</feature>
<feature type="transmembrane region" description="Helical" evidence="6">
    <location>
        <begin position="244"/>
        <end position="265"/>
    </location>
</feature>
<dbReference type="GO" id="GO:1990961">
    <property type="term" value="P:xenobiotic detoxification by transmembrane export across the plasma membrane"/>
    <property type="evidence" value="ECO:0007669"/>
    <property type="project" value="InterPro"/>
</dbReference>
<dbReference type="GO" id="GO:0016020">
    <property type="term" value="C:membrane"/>
    <property type="evidence" value="ECO:0007669"/>
    <property type="project" value="UniProtKB-SubCell"/>
</dbReference>
<feature type="transmembrane region" description="Helical" evidence="6">
    <location>
        <begin position="277"/>
        <end position="298"/>
    </location>
</feature>
<evidence type="ECO:0000256" key="5">
    <source>
        <dbReference type="ARBA" id="ARBA00023136"/>
    </source>
</evidence>
<keyword evidence="5 6" id="KW-0472">Membrane</keyword>
<reference evidence="7" key="1">
    <citation type="submission" date="2022-08" db="EMBL/GenBank/DDBJ databases">
        <authorList>
            <person name="Marques A."/>
        </authorList>
    </citation>
    <scope>NUCLEOTIDE SEQUENCE</scope>
    <source>
        <strain evidence="7">RhyPub2mFocal</strain>
        <tissue evidence="7">Leaves</tissue>
    </source>
</reference>
<feature type="transmembrane region" description="Helical" evidence="6">
    <location>
        <begin position="125"/>
        <end position="150"/>
    </location>
</feature>
<feature type="transmembrane region" description="Helical" evidence="6">
    <location>
        <begin position="156"/>
        <end position="176"/>
    </location>
</feature>
<organism evidence="7 8">
    <name type="scientific">Rhynchospora pubera</name>
    <dbReference type="NCBI Taxonomy" id="906938"/>
    <lineage>
        <taxon>Eukaryota</taxon>
        <taxon>Viridiplantae</taxon>
        <taxon>Streptophyta</taxon>
        <taxon>Embryophyta</taxon>
        <taxon>Tracheophyta</taxon>
        <taxon>Spermatophyta</taxon>
        <taxon>Magnoliopsida</taxon>
        <taxon>Liliopsida</taxon>
        <taxon>Poales</taxon>
        <taxon>Cyperaceae</taxon>
        <taxon>Cyperoideae</taxon>
        <taxon>Rhynchosporeae</taxon>
        <taxon>Rhynchospora</taxon>
    </lineage>
</organism>
<protein>
    <recommendedName>
        <fullName evidence="6">Protein DETOXIFICATION</fullName>
    </recommendedName>
    <alternativeName>
        <fullName evidence="6">Multidrug and toxic compound extrusion protein</fullName>
    </alternativeName>
</protein>
<dbReference type="PANTHER" id="PTHR11206">
    <property type="entry name" value="MULTIDRUG RESISTANCE PROTEIN"/>
    <property type="match status" value="1"/>
</dbReference>
<evidence type="ECO:0000256" key="3">
    <source>
        <dbReference type="ARBA" id="ARBA00022692"/>
    </source>
</evidence>
<dbReference type="CDD" id="cd13132">
    <property type="entry name" value="MATE_eukaryotic"/>
    <property type="match status" value="1"/>
</dbReference>
<proteinExistence type="inferred from homology"/>
<evidence type="ECO:0000256" key="4">
    <source>
        <dbReference type="ARBA" id="ARBA00022989"/>
    </source>
</evidence>
<name>A0AAV8EZX4_9POAL</name>
<dbReference type="Pfam" id="PF01554">
    <property type="entry name" value="MatE"/>
    <property type="match status" value="2"/>
</dbReference>
<evidence type="ECO:0000313" key="8">
    <source>
        <dbReference type="Proteomes" id="UP001140206"/>
    </source>
</evidence>
<evidence type="ECO:0000256" key="1">
    <source>
        <dbReference type="ARBA" id="ARBA00004141"/>
    </source>
</evidence>
<feature type="transmembrane region" description="Helical" evidence="6">
    <location>
        <begin position="206"/>
        <end position="224"/>
    </location>
</feature>
<evidence type="ECO:0000256" key="2">
    <source>
        <dbReference type="ARBA" id="ARBA00010199"/>
    </source>
</evidence>
<dbReference type="GO" id="GO:0042910">
    <property type="term" value="F:xenobiotic transmembrane transporter activity"/>
    <property type="evidence" value="ECO:0007669"/>
    <property type="project" value="InterPro"/>
</dbReference>
<comment type="caution">
    <text evidence="7">The sequence shown here is derived from an EMBL/GenBank/DDBJ whole genome shotgun (WGS) entry which is preliminary data.</text>
</comment>
<dbReference type="AlphaFoldDB" id="A0AAV8EZX4"/>
<accession>A0AAV8EZX4</accession>
<feature type="transmembrane region" description="Helical" evidence="6">
    <location>
        <begin position="503"/>
        <end position="525"/>
    </location>
</feature>
<keyword evidence="8" id="KW-1185">Reference proteome</keyword>
<comment type="similarity">
    <text evidence="2 6">Belongs to the multi antimicrobial extrusion (MATE) (TC 2.A.66.1) family.</text>
</comment>
<dbReference type="InterPro" id="IPR002528">
    <property type="entry name" value="MATE_fam"/>
</dbReference>
<feature type="transmembrane region" description="Helical" evidence="6">
    <location>
        <begin position="389"/>
        <end position="408"/>
    </location>
</feature>
<gene>
    <name evidence="7" type="ORF">LUZ62_035119</name>
</gene>
<feature type="transmembrane region" description="Helical" evidence="6">
    <location>
        <begin position="351"/>
        <end position="369"/>
    </location>
</feature>
<evidence type="ECO:0000313" key="7">
    <source>
        <dbReference type="EMBL" id="KAJ4783873.1"/>
    </source>
</evidence>
<keyword evidence="3 6" id="KW-0812">Transmembrane</keyword>
<dbReference type="EMBL" id="JAMFTS010000002">
    <property type="protein sequence ID" value="KAJ4783873.1"/>
    <property type="molecule type" value="Genomic_DNA"/>
</dbReference>
<comment type="subcellular location">
    <subcellularLocation>
        <location evidence="1">Membrane</location>
        <topology evidence="1">Multi-pass membrane protein</topology>
    </subcellularLocation>
</comment>
<dbReference type="Proteomes" id="UP001140206">
    <property type="component" value="Chromosome 2"/>
</dbReference>
<feature type="transmembrane region" description="Helical" evidence="6">
    <location>
        <begin position="531"/>
        <end position="551"/>
    </location>
</feature>
<feature type="transmembrane region" description="Helical" evidence="6">
    <location>
        <begin position="463"/>
        <end position="482"/>
    </location>
</feature>
<dbReference type="InterPro" id="IPR045069">
    <property type="entry name" value="MATE_euk"/>
</dbReference>
<dbReference type="GO" id="GO:0015297">
    <property type="term" value="F:antiporter activity"/>
    <property type="evidence" value="ECO:0007669"/>
    <property type="project" value="InterPro"/>
</dbReference>